<feature type="region of interest" description="Disordered" evidence="1">
    <location>
        <begin position="98"/>
        <end position="128"/>
    </location>
</feature>
<name>A0A0X3PKV0_SCHSO</name>
<feature type="region of interest" description="Disordered" evidence="1">
    <location>
        <begin position="1"/>
        <end position="85"/>
    </location>
</feature>
<proteinExistence type="predicted"/>
<dbReference type="EMBL" id="GEEE01014293">
    <property type="protein sequence ID" value="JAP48932.1"/>
    <property type="molecule type" value="Transcribed_RNA"/>
</dbReference>
<sequence length="164" mass="19453">MIRRSRTRRKRRPSKKLKPKRIRQSRIVKNPPKSRKRRSPKLQALVKTKRMPKNLNPLARARKLRLQKSQKRPQNRQPLPKWNRRILNLNPLRRIVSLKQKSPRSSRPLRQTQKQEKGRVKAPSPKRSPLTERSIILGLLDAVHLLSADFLLFASQSRLTLNHF</sequence>
<dbReference type="AlphaFoldDB" id="A0A0X3PKV0"/>
<accession>A0A0X3PKV0</accession>
<gene>
    <name evidence="2" type="ORF">TR158114</name>
</gene>
<evidence type="ECO:0000313" key="2">
    <source>
        <dbReference type="EMBL" id="JAP48932.1"/>
    </source>
</evidence>
<reference evidence="2" key="1">
    <citation type="submission" date="2016-01" db="EMBL/GenBank/DDBJ databases">
        <title>Reference transcriptome for the parasite Schistocephalus solidus: insights into the molecular evolution of parasitism.</title>
        <authorList>
            <person name="Hebert F.O."/>
            <person name="Grambauer S."/>
            <person name="Barber I."/>
            <person name="Landry C.R."/>
            <person name="Aubin-Horth N."/>
        </authorList>
    </citation>
    <scope>NUCLEOTIDE SEQUENCE</scope>
</reference>
<organism evidence="2">
    <name type="scientific">Schistocephalus solidus</name>
    <name type="common">Tapeworm</name>
    <dbReference type="NCBI Taxonomy" id="70667"/>
    <lineage>
        <taxon>Eukaryota</taxon>
        <taxon>Metazoa</taxon>
        <taxon>Spiralia</taxon>
        <taxon>Lophotrochozoa</taxon>
        <taxon>Platyhelminthes</taxon>
        <taxon>Cestoda</taxon>
        <taxon>Eucestoda</taxon>
        <taxon>Diphyllobothriidea</taxon>
        <taxon>Diphyllobothriidae</taxon>
        <taxon>Schistocephalus</taxon>
    </lineage>
</organism>
<feature type="compositionally biased region" description="Basic residues" evidence="1">
    <location>
        <begin position="1"/>
        <end position="40"/>
    </location>
</feature>
<evidence type="ECO:0000256" key="1">
    <source>
        <dbReference type="SAM" id="MobiDB-lite"/>
    </source>
</evidence>
<protein>
    <submittedName>
        <fullName evidence="2">Uncharacterized protein</fullName>
    </submittedName>
</protein>
<feature type="compositionally biased region" description="Polar residues" evidence="1">
    <location>
        <begin position="99"/>
        <end position="112"/>
    </location>
</feature>
<feature type="compositionally biased region" description="Basic residues" evidence="1">
    <location>
        <begin position="60"/>
        <end position="74"/>
    </location>
</feature>